<accession>A0A3M7RZJ0</accession>
<organism evidence="1 2">
    <name type="scientific">Brachionus plicatilis</name>
    <name type="common">Marine rotifer</name>
    <name type="synonym">Brachionus muelleri</name>
    <dbReference type="NCBI Taxonomy" id="10195"/>
    <lineage>
        <taxon>Eukaryota</taxon>
        <taxon>Metazoa</taxon>
        <taxon>Spiralia</taxon>
        <taxon>Gnathifera</taxon>
        <taxon>Rotifera</taxon>
        <taxon>Eurotatoria</taxon>
        <taxon>Monogononta</taxon>
        <taxon>Pseudotrocha</taxon>
        <taxon>Ploima</taxon>
        <taxon>Brachionidae</taxon>
        <taxon>Brachionus</taxon>
    </lineage>
</organism>
<dbReference type="EMBL" id="REGN01002341">
    <property type="protein sequence ID" value="RNA28788.1"/>
    <property type="molecule type" value="Genomic_DNA"/>
</dbReference>
<proteinExistence type="predicted"/>
<dbReference type="Proteomes" id="UP000276133">
    <property type="component" value="Unassembled WGS sequence"/>
</dbReference>
<keyword evidence="2" id="KW-1185">Reference proteome</keyword>
<gene>
    <name evidence="1" type="ORF">BpHYR1_007329</name>
</gene>
<comment type="caution">
    <text evidence="1">The sequence shown here is derived from an EMBL/GenBank/DDBJ whole genome shotgun (WGS) entry which is preliminary data.</text>
</comment>
<dbReference type="AlphaFoldDB" id="A0A3M7RZJ0"/>
<reference evidence="1 2" key="1">
    <citation type="journal article" date="2018" name="Sci. Rep.">
        <title>Genomic signatures of local adaptation to the degree of environmental predictability in rotifers.</title>
        <authorList>
            <person name="Franch-Gras L."/>
            <person name="Hahn C."/>
            <person name="Garcia-Roger E.M."/>
            <person name="Carmona M.J."/>
            <person name="Serra M."/>
            <person name="Gomez A."/>
        </authorList>
    </citation>
    <scope>NUCLEOTIDE SEQUENCE [LARGE SCALE GENOMIC DNA]</scope>
    <source>
        <strain evidence="1">HYR1</strain>
    </source>
</reference>
<evidence type="ECO:0000313" key="2">
    <source>
        <dbReference type="Proteomes" id="UP000276133"/>
    </source>
</evidence>
<protein>
    <submittedName>
        <fullName evidence="1">Uncharacterized protein</fullName>
    </submittedName>
</protein>
<sequence>MFKSDFKSSRRIKSHEKLNFKLNRHVTVHHNFVEAPPGGCETLLDQVWTRAPFGLWPPLVSALPLPQAASEPVHHTTHQLLDYNQFSFCTEPDSPAR</sequence>
<evidence type="ECO:0000313" key="1">
    <source>
        <dbReference type="EMBL" id="RNA28788.1"/>
    </source>
</evidence>
<name>A0A3M7RZJ0_BRAPC</name>